<feature type="transmembrane region" description="Helical" evidence="7">
    <location>
        <begin position="262"/>
        <end position="285"/>
    </location>
</feature>
<evidence type="ECO:0000256" key="6">
    <source>
        <dbReference type="ARBA" id="ARBA00023136"/>
    </source>
</evidence>
<feature type="transmembrane region" description="Helical" evidence="7">
    <location>
        <begin position="89"/>
        <end position="110"/>
    </location>
</feature>
<evidence type="ECO:0000259" key="8">
    <source>
        <dbReference type="PROSITE" id="PS50850"/>
    </source>
</evidence>
<evidence type="ECO:0000256" key="1">
    <source>
        <dbReference type="ARBA" id="ARBA00004141"/>
    </source>
</evidence>
<dbReference type="EMBL" id="JBDJPC010000003">
    <property type="protein sequence ID" value="KAL1509306.1"/>
    <property type="molecule type" value="Genomic_DNA"/>
</dbReference>
<dbReference type="Gene3D" id="1.20.1250.20">
    <property type="entry name" value="MFS general substrate transporter like domains"/>
    <property type="match status" value="2"/>
</dbReference>
<dbReference type="PANTHER" id="PTHR11662:SF280">
    <property type="entry name" value="FI21844P1-RELATED"/>
    <property type="match status" value="1"/>
</dbReference>
<evidence type="ECO:0000256" key="7">
    <source>
        <dbReference type="SAM" id="Phobius"/>
    </source>
</evidence>
<reference evidence="9 10" key="1">
    <citation type="submission" date="2024-05" db="EMBL/GenBank/DDBJ databases">
        <title>Genetic variation in Jamaican populations of the coffee berry borer (Hypothenemus hampei).</title>
        <authorList>
            <person name="Errbii M."/>
            <person name="Myrie A."/>
        </authorList>
    </citation>
    <scope>NUCLEOTIDE SEQUENCE [LARGE SCALE GENOMIC DNA]</scope>
    <source>
        <strain evidence="9">JA-Hopewell-2020-01-JO</strain>
        <tissue evidence="9">Whole body</tissue>
    </source>
</reference>
<dbReference type="InterPro" id="IPR020846">
    <property type="entry name" value="MFS_dom"/>
</dbReference>
<evidence type="ECO:0000256" key="5">
    <source>
        <dbReference type="ARBA" id="ARBA00022989"/>
    </source>
</evidence>
<feature type="transmembrane region" description="Helical" evidence="7">
    <location>
        <begin position="176"/>
        <end position="203"/>
    </location>
</feature>
<feature type="transmembrane region" description="Helical" evidence="7">
    <location>
        <begin position="339"/>
        <end position="360"/>
    </location>
</feature>
<dbReference type="InterPro" id="IPR036259">
    <property type="entry name" value="MFS_trans_sf"/>
</dbReference>
<keyword evidence="5 7" id="KW-1133">Transmembrane helix</keyword>
<evidence type="ECO:0000313" key="10">
    <source>
        <dbReference type="Proteomes" id="UP001566132"/>
    </source>
</evidence>
<feature type="transmembrane region" description="Helical" evidence="7">
    <location>
        <begin position="116"/>
        <end position="139"/>
    </location>
</feature>
<sequence length="471" mass="52233">MAKTSNVTKEYNYFEVNQDEKKKNEEETQPLQAPKLGVRHIQILAYFLLVLIAFGFRVSLSVAIVAMTDSNINNSTNIPIYPEWKEKNLILSAFFWGYIIPQVIAGWAAGKFGAKWLLIAPFTVQCLLAFLMPFTAARFGSMGLIVSRSLQGFCQGHIFPSLTHLLSRWVPQQERAFLGSIVFAASSLGTVLAIAITGVIAASSYGWPLVFYGNGILGFLWVVIFIFVGYDSPANHPWISEAEKQYADAPYKTPWKSIMTSLPVWALLVSQTGNNYCFWTLLTQIPTYMNYVMHFNIKSNSLLSALPYLTLWIFSFFVGYISDLIVNKRLISITTSRKIFNTIGLCVPALALVILAFISPDQKTQAVILLIFAVSFNAAVFAGWGVNHMDLAPNNAGTLMGICNGFSQITGAAAPLVVQSIVIDESDILQWRKVFLITAGFNVITSLIFDIFGSGKPQPWSGHERKEEAKA</sequence>
<dbReference type="InterPro" id="IPR011701">
    <property type="entry name" value="MFS"/>
</dbReference>
<feature type="transmembrane region" description="Helical" evidence="7">
    <location>
        <begin position="43"/>
        <end position="68"/>
    </location>
</feature>
<feature type="transmembrane region" description="Helical" evidence="7">
    <location>
        <begin position="366"/>
        <end position="386"/>
    </location>
</feature>
<evidence type="ECO:0000256" key="3">
    <source>
        <dbReference type="ARBA" id="ARBA00022692"/>
    </source>
</evidence>
<dbReference type="FunFam" id="1.20.1250.20:FF:000423">
    <property type="entry name" value="Putative inorganic phosphate cotransporter-like Protein"/>
    <property type="match status" value="1"/>
</dbReference>
<evidence type="ECO:0000256" key="4">
    <source>
        <dbReference type="ARBA" id="ARBA00022847"/>
    </source>
</evidence>
<comment type="subcellular location">
    <subcellularLocation>
        <location evidence="1">Membrane</location>
        <topology evidence="1">Multi-pass membrane protein</topology>
    </subcellularLocation>
</comment>
<dbReference type="AlphaFoldDB" id="A0ABD1F4R1"/>
<dbReference type="GO" id="GO:0015293">
    <property type="term" value="F:symporter activity"/>
    <property type="evidence" value="ECO:0007669"/>
    <property type="project" value="UniProtKB-KW"/>
</dbReference>
<keyword evidence="3 7" id="KW-0812">Transmembrane</keyword>
<dbReference type="Pfam" id="PF07690">
    <property type="entry name" value="MFS_1"/>
    <property type="match status" value="1"/>
</dbReference>
<keyword evidence="6 7" id="KW-0472">Membrane</keyword>
<dbReference type="PROSITE" id="PS50850">
    <property type="entry name" value="MFS"/>
    <property type="match status" value="1"/>
</dbReference>
<keyword evidence="10" id="KW-1185">Reference proteome</keyword>
<dbReference type="CDD" id="cd17318">
    <property type="entry name" value="MFS_SLC17"/>
    <property type="match status" value="1"/>
</dbReference>
<feature type="domain" description="Major facilitator superfamily (MFS) profile" evidence="8">
    <location>
        <begin position="47"/>
        <end position="457"/>
    </location>
</feature>
<feature type="transmembrane region" description="Helical" evidence="7">
    <location>
        <begin position="398"/>
        <end position="422"/>
    </location>
</feature>
<accession>A0ABD1F4R1</accession>
<feature type="transmembrane region" description="Helical" evidence="7">
    <location>
        <begin position="305"/>
        <end position="327"/>
    </location>
</feature>
<keyword evidence="4" id="KW-0769">Symport</keyword>
<evidence type="ECO:0000256" key="2">
    <source>
        <dbReference type="ARBA" id="ARBA00022448"/>
    </source>
</evidence>
<dbReference type="SUPFAM" id="SSF103473">
    <property type="entry name" value="MFS general substrate transporter"/>
    <property type="match status" value="1"/>
</dbReference>
<dbReference type="PANTHER" id="PTHR11662">
    <property type="entry name" value="SOLUTE CARRIER FAMILY 17"/>
    <property type="match status" value="1"/>
</dbReference>
<comment type="caution">
    <text evidence="9">The sequence shown here is derived from an EMBL/GenBank/DDBJ whole genome shotgun (WGS) entry which is preliminary data.</text>
</comment>
<feature type="transmembrane region" description="Helical" evidence="7">
    <location>
        <begin position="209"/>
        <end position="230"/>
    </location>
</feature>
<name>A0ABD1F4R1_HYPHA</name>
<dbReference type="GO" id="GO:0016020">
    <property type="term" value="C:membrane"/>
    <property type="evidence" value="ECO:0007669"/>
    <property type="project" value="UniProtKB-SubCell"/>
</dbReference>
<evidence type="ECO:0000313" key="9">
    <source>
        <dbReference type="EMBL" id="KAL1509306.1"/>
    </source>
</evidence>
<organism evidence="9 10">
    <name type="scientific">Hypothenemus hampei</name>
    <name type="common">Coffee berry borer</name>
    <dbReference type="NCBI Taxonomy" id="57062"/>
    <lineage>
        <taxon>Eukaryota</taxon>
        <taxon>Metazoa</taxon>
        <taxon>Ecdysozoa</taxon>
        <taxon>Arthropoda</taxon>
        <taxon>Hexapoda</taxon>
        <taxon>Insecta</taxon>
        <taxon>Pterygota</taxon>
        <taxon>Neoptera</taxon>
        <taxon>Endopterygota</taxon>
        <taxon>Coleoptera</taxon>
        <taxon>Polyphaga</taxon>
        <taxon>Cucujiformia</taxon>
        <taxon>Curculionidae</taxon>
        <taxon>Scolytinae</taxon>
        <taxon>Hypothenemus</taxon>
    </lineage>
</organism>
<protein>
    <recommendedName>
        <fullName evidence="8">Major facilitator superfamily (MFS) profile domain-containing protein</fullName>
    </recommendedName>
</protein>
<dbReference type="Proteomes" id="UP001566132">
    <property type="component" value="Unassembled WGS sequence"/>
</dbReference>
<dbReference type="FunFam" id="1.20.1250.20:FF:000003">
    <property type="entry name" value="Solute carrier family 17 member 3"/>
    <property type="match status" value="1"/>
</dbReference>
<keyword evidence="2" id="KW-0813">Transport</keyword>
<feature type="transmembrane region" description="Helical" evidence="7">
    <location>
        <begin position="434"/>
        <end position="452"/>
    </location>
</feature>
<dbReference type="InterPro" id="IPR050382">
    <property type="entry name" value="MFS_Na/Anion_cotransporter"/>
</dbReference>
<gene>
    <name evidence="9" type="ORF">ABEB36_004068</name>
</gene>
<proteinExistence type="predicted"/>